<organism evidence="2 3">
    <name type="scientific">Rotaria socialis</name>
    <dbReference type="NCBI Taxonomy" id="392032"/>
    <lineage>
        <taxon>Eukaryota</taxon>
        <taxon>Metazoa</taxon>
        <taxon>Spiralia</taxon>
        <taxon>Gnathifera</taxon>
        <taxon>Rotifera</taxon>
        <taxon>Eurotatoria</taxon>
        <taxon>Bdelloidea</taxon>
        <taxon>Philodinida</taxon>
        <taxon>Philodinidae</taxon>
        <taxon>Rotaria</taxon>
    </lineage>
</organism>
<sequence length="180" mass="21238">MRESFITIIISFSFNRYINLHLFQFLMISNANFQFFALFILLVILANNHKTLANRIYRRNDNANFQFFALFILLVILANNHKTLANRIYRRNDYVPHPLLYVDGQPRFQLDRYNFSDESMDNEQTAPDLWSVIFHPKYIPAIPGPSVRRGVSSSMPFNKRKIPLELQKALYAHGIVGRRR</sequence>
<dbReference type="Proteomes" id="UP000663872">
    <property type="component" value="Unassembled WGS sequence"/>
</dbReference>
<accession>A0A818UWX2</accession>
<dbReference type="EMBL" id="CAJNYT010004999">
    <property type="protein sequence ID" value="CAF3706644.1"/>
    <property type="molecule type" value="Genomic_DNA"/>
</dbReference>
<protein>
    <submittedName>
        <fullName evidence="2">Uncharacterized protein</fullName>
    </submittedName>
</protein>
<proteinExistence type="predicted"/>
<evidence type="ECO:0000313" key="3">
    <source>
        <dbReference type="Proteomes" id="UP000663872"/>
    </source>
</evidence>
<gene>
    <name evidence="2" type="ORF">GRG538_LOCUS28710</name>
</gene>
<comment type="caution">
    <text evidence="2">The sequence shown here is derived from an EMBL/GenBank/DDBJ whole genome shotgun (WGS) entry which is preliminary data.</text>
</comment>
<evidence type="ECO:0000313" key="2">
    <source>
        <dbReference type="EMBL" id="CAF3706644.1"/>
    </source>
</evidence>
<name>A0A818UWX2_9BILA</name>
<keyword evidence="1" id="KW-0812">Transmembrane</keyword>
<feature type="transmembrane region" description="Helical" evidence="1">
    <location>
        <begin position="65"/>
        <end position="81"/>
    </location>
</feature>
<keyword evidence="1" id="KW-0472">Membrane</keyword>
<reference evidence="2" key="1">
    <citation type="submission" date="2021-02" db="EMBL/GenBank/DDBJ databases">
        <authorList>
            <person name="Nowell W R."/>
        </authorList>
    </citation>
    <scope>NUCLEOTIDE SEQUENCE</scope>
</reference>
<keyword evidence="1" id="KW-1133">Transmembrane helix</keyword>
<dbReference type="AlphaFoldDB" id="A0A818UWX2"/>
<evidence type="ECO:0000256" key="1">
    <source>
        <dbReference type="SAM" id="Phobius"/>
    </source>
</evidence>
<feature type="transmembrane region" description="Helical" evidence="1">
    <location>
        <begin position="21"/>
        <end position="45"/>
    </location>
</feature>